<dbReference type="Proteomes" id="UP000655443">
    <property type="component" value="Unassembled WGS sequence"/>
</dbReference>
<accession>A0A919D646</accession>
<sequence>MKVWLSDHGPGPVTLRADKITLVTQWHDRREIMFDRILDVPLGGTA</sequence>
<dbReference type="EMBL" id="BMVG01000028">
    <property type="protein sequence ID" value="GHE11338.1"/>
    <property type="molecule type" value="Genomic_DNA"/>
</dbReference>
<dbReference type="AlphaFoldDB" id="A0A919D646"/>
<proteinExistence type="predicted"/>
<reference evidence="1" key="1">
    <citation type="journal article" date="2014" name="Int. J. Syst. Evol. Microbiol.">
        <title>Complete genome sequence of Corynebacterium casei LMG S-19264T (=DSM 44701T), isolated from a smear-ripened cheese.</title>
        <authorList>
            <consortium name="US DOE Joint Genome Institute (JGI-PGF)"/>
            <person name="Walter F."/>
            <person name="Albersmeier A."/>
            <person name="Kalinowski J."/>
            <person name="Ruckert C."/>
        </authorList>
    </citation>
    <scope>NUCLEOTIDE SEQUENCE</scope>
    <source>
        <strain evidence="1">JCM 4714</strain>
    </source>
</reference>
<reference evidence="1" key="2">
    <citation type="submission" date="2020-09" db="EMBL/GenBank/DDBJ databases">
        <authorList>
            <person name="Sun Q."/>
            <person name="Ohkuma M."/>
        </authorList>
    </citation>
    <scope>NUCLEOTIDE SEQUENCE</scope>
    <source>
        <strain evidence="1">JCM 4714</strain>
    </source>
</reference>
<evidence type="ECO:0000313" key="1">
    <source>
        <dbReference type="EMBL" id="GHE11338.1"/>
    </source>
</evidence>
<comment type="caution">
    <text evidence="1">The sequence shown here is derived from an EMBL/GenBank/DDBJ whole genome shotgun (WGS) entry which is preliminary data.</text>
</comment>
<organism evidence="1 2">
    <name type="scientific">Streptomyces alanosinicus</name>
    <dbReference type="NCBI Taxonomy" id="68171"/>
    <lineage>
        <taxon>Bacteria</taxon>
        <taxon>Bacillati</taxon>
        <taxon>Actinomycetota</taxon>
        <taxon>Actinomycetes</taxon>
        <taxon>Kitasatosporales</taxon>
        <taxon>Streptomycetaceae</taxon>
        <taxon>Streptomyces</taxon>
    </lineage>
</organism>
<protein>
    <submittedName>
        <fullName evidence="1">Uncharacterized protein</fullName>
    </submittedName>
</protein>
<keyword evidence="2" id="KW-1185">Reference proteome</keyword>
<evidence type="ECO:0000313" key="2">
    <source>
        <dbReference type="Proteomes" id="UP000655443"/>
    </source>
</evidence>
<gene>
    <name evidence="1" type="ORF">GCM10010339_70490</name>
</gene>
<name>A0A919D646_9ACTN</name>